<sequence length="252" mass="28011">MADRHLPPGAPPPPWRTPAKAAPSKPPLTQELIVRTALEIVDREGLDALSMRRVAQELETGSASLYVYVANKDELLELLIDHVFGEVSVPKADPARWQEQIKELAFALRRALTDHADIARIGMAYAPCGPNGLWVAEGFLAILRSAGLPDQVCGWAVDRLTLYVTADALEVSHHIVRGRATQSDVEAYWRRVGDYYASLPKEHFPHTTAMVESLLAGSDSTRFEFGLDLFLYGLKNVDRIKSTLTEEPKKER</sequence>
<evidence type="ECO:0000256" key="2">
    <source>
        <dbReference type="ARBA" id="ARBA00023125"/>
    </source>
</evidence>
<keyword evidence="2 4" id="KW-0238">DNA-binding</keyword>
<feature type="domain" description="HTH tetR-type" evidence="6">
    <location>
        <begin position="27"/>
        <end position="87"/>
    </location>
</feature>
<gene>
    <name evidence="7" type="ORF">AB0I59_04380</name>
</gene>
<feature type="region of interest" description="Disordered" evidence="5">
    <location>
        <begin position="1"/>
        <end position="27"/>
    </location>
</feature>
<dbReference type="Pfam" id="PF02909">
    <property type="entry name" value="TetR_C_1"/>
    <property type="match status" value="1"/>
</dbReference>
<evidence type="ECO:0000256" key="4">
    <source>
        <dbReference type="PROSITE-ProRule" id="PRU00335"/>
    </source>
</evidence>
<evidence type="ECO:0000256" key="5">
    <source>
        <dbReference type="SAM" id="MobiDB-lite"/>
    </source>
</evidence>
<dbReference type="SUPFAM" id="SSF48498">
    <property type="entry name" value="Tetracyclin repressor-like, C-terminal domain"/>
    <property type="match status" value="1"/>
</dbReference>
<keyword evidence="3" id="KW-0804">Transcription</keyword>
<dbReference type="Proteomes" id="UP001551675">
    <property type="component" value="Unassembled WGS sequence"/>
</dbReference>
<dbReference type="PANTHER" id="PTHR30055:SF151">
    <property type="entry name" value="TRANSCRIPTIONAL REGULATORY PROTEIN"/>
    <property type="match status" value="1"/>
</dbReference>
<accession>A0ABV3G892</accession>
<dbReference type="InterPro" id="IPR004111">
    <property type="entry name" value="Repressor_TetR_C"/>
</dbReference>
<dbReference type="PANTHER" id="PTHR30055">
    <property type="entry name" value="HTH-TYPE TRANSCRIPTIONAL REGULATOR RUTR"/>
    <property type="match status" value="1"/>
</dbReference>
<dbReference type="InterPro" id="IPR050109">
    <property type="entry name" value="HTH-type_TetR-like_transc_reg"/>
</dbReference>
<name>A0ABV3G892_MICGL</name>
<keyword evidence="8" id="KW-1185">Reference proteome</keyword>
<evidence type="ECO:0000256" key="1">
    <source>
        <dbReference type="ARBA" id="ARBA00023015"/>
    </source>
</evidence>
<dbReference type="InterPro" id="IPR009057">
    <property type="entry name" value="Homeodomain-like_sf"/>
</dbReference>
<dbReference type="InterPro" id="IPR036271">
    <property type="entry name" value="Tet_transcr_reg_TetR-rel_C_sf"/>
</dbReference>
<comment type="caution">
    <text evidence="7">The sequence shown here is derived from an EMBL/GenBank/DDBJ whole genome shotgun (WGS) entry which is preliminary data.</text>
</comment>
<dbReference type="InterPro" id="IPR001647">
    <property type="entry name" value="HTH_TetR"/>
</dbReference>
<reference evidence="7 8" key="1">
    <citation type="submission" date="2024-06" db="EMBL/GenBank/DDBJ databases">
        <title>The Natural Products Discovery Center: Release of the First 8490 Sequenced Strains for Exploring Actinobacteria Biosynthetic Diversity.</title>
        <authorList>
            <person name="Kalkreuter E."/>
            <person name="Kautsar S.A."/>
            <person name="Yang D."/>
            <person name="Bader C.D."/>
            <person name="Teijaro C.N."/>
            <person name="Fluegel L."/>
            <person name="Davis C.M."/>
            <person name="Simpson J.R."/>
            <person name="Lauterbach L."/>
            <person name="Steele A.D."/>
            <person name="Gui C."/>
            <person name="Meng S."/>
            <person name="Li G."/>
            <person name="Viehrig K."/>
            <person name="Ye F."/>
            <person name="Su P."/>
            <person name="Kiefer A.F."/>
            <person name="Nichols A."/>
            <person name="Cepeda A.J."/>
            <person name="Yan W."/>
            <person name="Fan B."/>
            <person name="Jiang Y."/>
            <person name="Adhikari A."/>
            <person name="Zheng C.-J."/>
            <person name="Schuster L."/>
            <person name="Cowan T.M."/>
            <person name="Smanski M.J."/>
            <person name="Chevrette M.G."/>
            <person name="De Carvalho L.P.S."/>
            <person name="Shen B."/>
        </authorList>
    </citation>
    <scope>NUCLEOTIDE SEQUENCE [LARGE SCALE GENOMIC DNA]</scope>
    <source>
        <strain evidence="7 8">NPDC050100</strain>
    </source>
</reference>
<keyword evidence="1" id="KW-0805">Transcription regulation</keyword>
<dbReference type="PROSITE" id="PS50977">
    <property type="entry name" value="HTH_TETR_2"/>
    <property type="match status" value="1"/>
</dbReference>
<dbReference type="Pfam" id="PF00440">
    <property type="entry name" value="TetR_N"/>
    <property type="match status" value="1"/>
</dbReference>
<feature type="DNA-binding region" description="H-T-H motif" evidence="4">
    <location>
        <begin position="50"/>
        <end position="69"/>
    </location>
</feature>
<dbReference type="Gene3D" id="1.10.357.10">
    <property type="entry name" value="Tetracycline Repressor, domain 2"/>
    <property type="match status" value="1"/>
</dbReference>
<evidence type="ECO:0000313" key="7">
    <source>
        <dbReference type="EMBL" id="MEV0967849.1"/>
    </source>
</evidence>
<proteinExistence type="predicted"/>
<dbReference type="EMBL" id="JBFALK010000002">
    <property type="protein sequence ID" value="MEV0967849.1"/>
    <property type="molecule type" value="Genomic_DNA"/>
</dbReference>
<organism evidence="7 8">
    <name type="scientific">Microtetraspora glauca</name>
    <dbReference type="NCBI Taxonomy" id="1996"/>
    <lineage>
        <taxon>Bacteria</taxon>
        <taxon>Bacillati</taxon>
        <taxon>Actinomycetota</taxon>
        <taxon>Actinomycetes</taxon>
        <taxon>Streptosporangiales</taxon>
        <taxon>Streptosporangiaceae</taxon>
        <taxon>Microtetraspora</taxon>
    </lineage>
</organism>
<protein>
    <submittedName>
        <fullName evidence="7">TetR/AcrR family transcriptional regulator</fullName>
    </submittedName>
</protein>
<evidence type="ECO:0000256" key="3">
    <source>
        <dbReference type="ARBA" id="ARBA00023163"/>
    </source>
</evidence>
<evidence type="ECO:0000259" key="6">
    <source>
        <dbReference type="PROSITE" id="PS50977"/>
    </source>
</evidence>
<evidence type="ECO:0000313" key="8">
    <source>
        <dbReference type="Proteomes" id="UP001551675"/>
    </source>
</evidence>
<dbReference type="SUPFAM" id="SSF46689">
    <property type="entry name" value="Homeodomain-like"/>
    <property type="match status" value="1"/>
</dbReference>
<dbReference type="RefSeq" id="WP_061257477.1">
    <property type="nucleotide sequence ID" value="NZ_JBFALK010000002.1"/>
</dbReference>